<keyword evidence="1" id="KW-0812">Transmembrane</keyword>
<comment type="caution">
    <text evidence="2">The sequence shown here is derived from an EMBL/GenBank/DDBJ whole genome shotgun (WGS) entry which is preliminary data.</text>
</comment>
<accession>A0A0D2HYK7</accession>
<proteinExistence type="predicted"/>
<name>A0A0D2HYK7_9BACT</name>
<dbReference type="EMBL" id="AZAC01000003">
    <property type="protein sequence ID" value="KIX15388.1"/>
    <property type="molecule type" value="Genomic_DNA"/>
</dbReference>
<dbReference type="Proteomes" id="UP000032233">
    <property type="component" value="Unassembled WGS sequence"/>
</dbReference>
<feature type="transmembrane region" description="Helical" evidence="1">
    <location>
        <begin position="12"/>
        <end position="34"/>
    </location>
</feature>
<sequence length="42" mass="4836">MIIQKTALKSGVAILLFAKTGKVLFFLLIFFMSLSRADLFRW</sequence>
<keyword evidence="1" id="KW-1133">Transmembrane helix</keyword>
<evidence type="ECO:0000313" key="3">
    <source>
        <dbReference type="Proteomes" id="UP000032233"/>
    </source>
</evidence>
<keyword evidence="1" id="KW-0472">Membrane</keyword>
<dbReference type="InParanoid" id="A0A0D2HYK7"/>
<dbReference type="AlphaFoldDB" id="A0A0D2HYK7"/>
<keyword evidence="3" id="KW-1185">Reference proteome</keyword>
<reference evidence="2 3" key="1">
    <citation type="submission" date="2013-11" db="EMBL/GenBank/DDBJ databases">
        <title>Metagenomic analysis of a methanogenic consortium involved in long chain n-alkane degradation.</title>
        <authorList>
            <person name="Davidova I.A."/>
            <person name="Callaghan A.V."/>
            <person name="Wawrik B."/>
            <person name="Pruitt S."/>
            <person name="Marks C."/>
            <person name="Duncan K.E."/>
            <person name="Suflita J.M."/>
        </authorList>
    </citation>
    <scope>NUCLEOTIDE SEQUENCE [LARGE SCALE GENOMIC DNA]</scope>
    <source>
        <strain evidence="2 3">SPR</strain>
    </source>
</reference>
<protein>
    <submittedName>
        <fullName evidence="2">Uncharacterized protein</fullName>
    </submittedName>
</protein>
<gene>
    <name evidence="2" type="ORF">X474_03430</name>
</gene>
<evidence type="ECO:0000313" key="2">
    <source>
        <dbReference type="EMBL" id="KIX15388.1"/>
    </source>
</evidence>
<evidence type="ECO:0000256" key="1">
    <source>
        <dbReference type="SAM" id="Phobius"/>
    </source>
</evidence>
<organism evidence="2 3">
    <name type="scientific">Dethiosulfatarculus sandiegensis</name>
    <dbReference type="NCBI Taxonomy" id="1429043"/>
    <lineage>
        <taxon>Bacteria</taxon>
        <taxon>Pseudomonadati</taxon>
        <taxon>Thermodesulfobacteriota</taxon>
        <taxon>Desulfarculia</taxon>
        <taxon>Desulfarculales</taxon>
        <taxon>Desulfarculaceae</taxon>
        <taxon>Dethiosulfatarculus</taxon>
    </lineage>
</organism>